<dbReference type="EMBL" id="JBHRWW010000009">
    <property type="protein sequence ID" value="MFC3689294.1"/>
    <property type="molecule type" value="Genomic_DNA"/>
</dbReference>
<dbReference type="Gene3D" id="3.40.630.190">
    <property type="entry name" value="LCP protein"/>
    <property type="match status" value="1"/>
</dbReference>
<name>A0ABV7WHJ2_9MICO</name>
<protein>
    <submittedName>
        <fullName evidence="5">LCP family protein</fullName>
    </submittedName>
</protein>
<keyword evidence="3" id="KW-0472">Membrane</keyword>
<sequence>PAAGGAGRPPRRDDSFTRTTPPPVAPRRPAGRPPRRRRGRGRAIVLLLVALLVAYPLSLGWVAWSSIEQTGSIESSTSTPGTTFLLVGSDSRAGLTDAQVQELATGTEADAGGQRTDTILLLHVPTGTGPSVLLSLPRDSFVEIPGEGENKLNAAFALGGPQLLAATVEAETGIGVDSYVETGFAGFASVVEALGGIEVCPPAPLQDPAANIDLPAGCQEVQGPQALGYVRSRKTDATGDLARVQRQREVLGGIMERTLDPVLLLDPPKAYRTAAAGGSGLRVDDGTGPVDLGRFLLGMRSVSGEGGVQLTVPVSDPDLSTSAGSAVEWDEERSEDLFAALRDDDTRRVQELLAGWTAEAQP</sequence>
<feature type="domain" description="Cell envelope-related transcriptional attenuator" evidence="4">
    <location>
        <begin position="115"/>
        <end position="258"/>
    </location>
</feature>
<organism evidence="5 6">
    <name type="scientific">Aquipuribacter hungaricus</name>
    <dbReference type="NCBI Taxonomy" id="545624"/>
    <lineage>
        <taxon>Bacteria</taxon>
        <taxon>Bacillati</taxon>
        <taxon>Actinomycetota</taxon>
        <taxon>Actinomycetes</taxon>
        <taxon>Micrococcales</taxon>
        <taxon>Intrasporangiaceae</taxon>
        <taxon>Aquipuribacter</taxon>
    </lineage>
</organism>
<keyword evidence="3" id="KW-0812">Transmembrane</keyword>
<dbReference type="PANTHER" id="PTHR33392">
    <property type="entry name" value="POLYISOPRENYL-TEICHOIC ACID--PEPTIDOGLYCAN TEICHOIC ACID TRANSFERASE TAGU"/>
    <property type="match status" value="1"/>
</dbReference>
<accession>A0ABV7WHJ2</accession>
<feature type="transmembrane region" description="Helical" evidence="3">
    <location>
        <begin position="43"/>
        <end position="64"/>
    </location>
</feature>
<evidence type="ECO:0000256" key="3">
    <source>
        <dbReference type="SAM" id="Phobius"/>
    </source>
</evidence>
<dbReference type="PANTHER" id="PTHR33392:SF6">
    <property type="entry name" value="POLYISOPRENYL-TEICHOIC ACID--PEPTIDOGLYCAN TEICHOIC ACID TRANSFERASE TAGU"/>
    <property type="match status" value="1"/>
</dbReference>
<evidence type="ECO:0000313" key="5">
    <source>
        <dbReference type="EMBL" id="MFC3689294.1"/>
    </source>
</evidence>
<dbReference type="InterPro" id="IPR004474">
    <property type="entry name" value="LytR_CpsA_psr"/>
</dbReference>
<reference evidence="6" key="1">
    <citation type="journal article" date="2019" name="Int. J. Syst. Evol. Microbiol.">
        <title>The Global Catalogue of Microorganisms (GCM) 10K type strain sequencing project: providing services to taxonomists for standard genome sequencing and annotation.</title>
        <authorList>
            <consortium name="The Broad Institute Genomics Platform"/>
            <consortium name="The Broad Institute Genome Sequencing Center for Infectious Disease"/>
            <person name="Wu L."/>
            <person name="Ma J."/>
        </authorList>
    </citation>
    <scope>NUCLEOTIDE SEQUENCE [LARGE SCALE GENOMIC DNA]</scope>
    <source>
        <strain evidence="6">NCAIM B.02333</strain>
    </source>
</reference>
<feature type="compositionally biased region" description="Basic residues" evidence="2">
    <location>
        <begin position="29"/>
        <end position="38"/>
    </location>
</feature>
<dbReference type="Pfam" id="PF03816">
    <property type="entry name" value="LytR_cpsA_psr"/>
    <property type="match status" value="1"/>
</dbReference>
<keyword evidence="3" id="KW-1133">Transmembrane helix</keyword>
<comment type="caution">
    <text evidence="5">The sequence shown here is derived from an EMBL/GenBank/DDBJ whole genome shotgun (WGS) entry which is preliminary data.</text>
</comment>
<keyword evidence="6" id="KW-1185">Reference proteome</keyword>
<dbReference type="RefSeq" id="WP_376985585.1">
    <property type="nucleotide sequence ID" value="NZ_JBHRWW010000009.1"/>
</dbReference>
<gene>
    <name evidence="5" type="ORF">ACFOLH_13175</name>
</gene>
<evidence type="ECO:0000259" key="4">
    <source>
        <dbReference type="Pfam" id="PF03816"/>
    </source>
</evidence>
<feature type="non-terminal residue" evidence="5">
    <location>
        <position position="1"/>
    </location>
</feature>
<evidence type="ECO:0000256" key="2">
    <source>
        <dbReference type="SAM" id="MobiDB-lite"/>
    </source>
</evidence>
<evidence type="ECO:0000256" key="1">
    <source>
        <dbReference type="ARBA" id="ARBA00006068"/>
    </source>
</evidence>
<comment type="similarity">
    <text evidence="1">Belongs to the LytR/CpsA/Psr (LCP) family.</text>
</comment>
<dbReference type="Proteomes" id="UP001595685">
    <property type="component" value="Unassembled WGS sequence"/>
</dbReference>
<proteinExistence type="inferred from homology"/>
<dbReference type="InterPro" id="IPR050922">
    <property type="entry name" value="LytR/CpsA/Psr_CW_biosynth"/>
</dbReference>
<dbReference type="NCBIfam" id="TIGR00350">
    <property type="entry name" value="lytR_cpsA_psr"/>
    <property type="match status" value="1"/>
</dbReference>
<evidence type="ECO:0000313" key="6">
    <source>
        <dbReference type="Proteomes" id="UP001595685"/>
    </source>
</evidence>
<feature type="region of interest" description="Disordered" evidence="2">
    <location>
        <begin position="1"/>
        <end position="38"/>
    </location>
</feature>